<accession>A0A919EEB9</accession>
<dbReference type="Proteomes" id="UP000638313">
    <property type="component" value="Unassembled WGS sequence"/>
</dbReference>
<evidence type="ECO:0000313" key="2">
    <source>
        <dbReference type="EMBL" id="GHF55747.1"/>
    </source>
</evidence>
<proteinExistence type="predicted"/>
<evidence type="ECO:0000313" key="3">
    <source>
        <dbReference type="Proteomes" id="UP000638313"/>
    </source>
</evidence>
<keyword evidence="1" id="KW-0812">Transmembrane</keyword>
<gene>
    <name evidence="2" type="ORF">GCM10010218_41620</name>
</gene>
<evidence type="ECO:0000256" key="1">
    <source>
        <dbReference type="SAM" id="Phobius"/>
    </source>
</evidence>
<sequence length="202" mass="20295">MNAPIARHQGPPWPALSALAVSTATLLVEEALAAVVLWVWGLTRPGTPGDGDEGGAAFVLFGLPLIVGAAAVVALVVTLVLVLPTVALAARAAKRYGRPGAWWWLPATAAAVSALTVGAAGTAVALLGGGAAAPLAYAAWWLVVLVLVLPAGLLVRRDVRRTARGLAPASLARTVLLRGCGGLLAFVVTLLLSAVAAESLLG</sequence>
<feature type="transmembrane region" description="Helical" evidence="1">
    <location>
        <begin position="135"/>
        <end position="155"/>
    </location>
</feature>
<name>A0A919EEB9_9ACTN</name>
<keyword evidence="3" id="KW-1185">Reference proteome</keyword>
<feature type="transmembrane region" description="Helical" evidence="1">
    <location>
        <begin position="175"/>
        <end position="197"/>
    </location>
</feature>
<keyword evidence="1" id="KW-0472">Membrane</keyword>
<feature type="transmembrane region" description="Helical" evidence="1">
    <location>
        <begin position="57"/>
        <end position="90"/>
    </location>
</feature>
<protein>
    <submittedName>
        <fullName evidence="2">Uncharacterized protein</fullName>
    </submittedName>
</protein>
<dbReference type="RefSeq" id="WP_190131151.1">
    <property type="nucleotide sequence ID" value="NZ_BNBD01000008.1"/>
</dbReference>
<comment type="caution">
    <text evidence="2">The sequence shown here is derived from an EMBL/GenBank/DDBJ whole genome shotgun (WGS) entry which is preliminary data.</text>
</comment>
<reference evidence="2" key="2">
    <citation type="submission" date="2020-09" db="EMBL/GenBank/DDBJ databases">
        <authorList>
            <person name="Sun Q."/>
            <person name="Ohkuma M."/>
        </authorList>
    </citation>
    <scope>NUCLEOTIDE SEQUENCE</scope>
    <source>
        <strain evidence="2">JCM 4059</strain>
    </source>
</reference>
<reference evidence="2" key="1">
    <citation type="journal article" date="2014" name="Int. J. Syst. Evol. Microbiol.">
        <title>Complete genome sequence of Corynebacterium casei LMG S-19264T (=DSM 44701T), isolated from a smear-ripened cheese.</title>
        <authorList>
            <consortium name="US DOE Joint Genome Institute (JGI-PGF)"/>
            <person name="Walter F."/>
            <person name="Albersmeier A."/>
            <person name="Kalinowski J."/>
            <person name="Ruckert C."/>
        </authorList>
    </citation>
    <scope>NUCLEOTIDE SEQUENCE</scope>
    <source>
        <strain evidence="2">JCM 4059</strain>
    </source>
</reference>
<dbReference type="AlphaFoldDB" id="A0A919EEB9"/>
<feature type="transmembrane region" description="Helical" evidence="1">
    <location>
        <begin position="102"/>
        <end position="129"/>
    </location>
</feature>
<organism evidence="2 3">
    <name type="scientific">Streptomyces mashuensis</name>
    <dbReference type="NCBI Taxonomy" id="33904"/>
    <lineage>
        <taxon>Bacteria</taxon>
        <taxon>Bacillati</taxon>
        <taxon>Actinomycetota</taxon>
        <taxon>Actinomycetes</taxon>
        <taxon>Kitasatosporales</taxon>
        <taxon>Streptomycetaceae</taxon>
        <taxon>Streptomyces</taxon>
    </lineage>
</organism>
<keyword evidence="1" id="KW-1133">Transmembrane helix</keyword>
<dbReference type="EMBL" id="BNBD01000008">
    <property type="protein sequence ID" value="GHF55747.1"/>
    <property type="molecule type" value="Genomic_DNA"/>
</dbReference>